<protein>
    <submittedName>
        <fullName evidence="1">Uncharacterized protein</fullName>
    </submittedName>
</protein>
<dbReference type="AlphaFoldDB" id="A0A7S4D358"/>
<reference evidence="1" key="1">
    <citation type="submission" date="2021-01" db="EMBL/GenBank/DDBJ databases">
        <authorList>
            <person name="Corre E."/>
            <person name="Pelletier E."/>
            <person name="Niang G."/>
            <person name="Scheremetjew M."/>
            <person name="Finn R."/>
            <person name="Kale V."/>
            <person name="Holt S."/>
            <person name="Cochrane G."/>
            <person name="Meng A."/>
            <person name="Brown T."/>
            <person name="Cohen L."/>
        </authorList>
    </citation>
    <scope>NUCLEOTIDE SEQUENCE</scope>
    <source>
        <strain evidence="1">CCMP1594</strain>
    </source>
</reference>
<sequence>MNMGPTRLASRIRQLSDGVTKRRVVCWMQVFLSAGMTGAHMVAECMGTAQKHFHGDCTAAEGGNSSTGAREHQYLKRQSANFPPKLCEAEPSYRIPMDLFLGPAL</sequence>
<evidence type="ECO:0000313" key="1">
    <source>
        <dbReference type="EMBL" id="CAE0813586.1"/>
    </source>
</evidence>
<name>A0A7S4D358_9EUGL</name>
<organism evidence="1">
    <name type="scientific">Eutreptiella gymnastica</name>
    <dbReference type="NCBI Taxonomy" id="73025"/>
    <lineage>
        <taxon>Eukaryota</taxon>
        <taxon>Discoba</taxon>
        <taxon>Euglenozoa</taxon>
        <taxon>Euglenida</taxon>
        <taxon>Spirocuta</taxon>
        <taxon>Euglenophyceae</taxon>
        <taxon>Eutreptiales</taxon>
        <taxon>Eutreptiaceae</taxon>
        <taxon>Eutreptiella</taxon>
    </lineage>
</organism>
<gene>
    <name evidence="1" type="ORF">EGYM00163_LOCUS24737</name>
</gene>
<dbReference type="EMBL" id="HBJA01070419">
    <property type="protein sequence ID" value="CAE0813586.1"/>
    <property type="molecule type" value="Transcribed_RNA"/>
</dbReference>
<accession>A0A7S4D358</accession>
<proteinExistence type="predicted"/>